<feature type="transmembrane region" description="Helical" evidence="7">
    <location>
        <begin position="218"/>
        <end position="236"/>
    </location>
</feature>
<evidence type="ECO:0000256" key="1">
    <source>
        <dbReference type="ARBA" id="ARBA00004651"/>
    </source>
</evidence>
<comment type="subcellular location">
    <subcellularLocation>
        <location evidence="1">Cell membrane</location>
        <topology evidence="1">Multi-pass membrane protein</topology>
    </subcellularLocation>
</comment>
<dbReference type="InterPro" id="IPR024962">
    <property type="entry name" value="YukD-like"/>
</dbReference>
<feature type="transmembrane region" description="Helical" evidence="7">
    <location>
        <begin position="376"/>
        <end position="398"/>
    </location>
</feature>
<protein>
    <recommendedName>
        <fullName evidence="8">EccD-like transmembrane domain-containing protein</fullName>
    </recommendedName>
</protein>
<feature type="transmembrane region" description="Helical" evidence="7">
    <location>
        <begin position="107"/>
        <end position="129"/>
    </location>
</feature>
<evidence type="ECO:0000256" key="3">
    <source>
        <dbReference type="ARBA" id="ARBA00022475"/>
    </source>
</evidence>
<name>A0A9W6VF42_9PSEU</name>
<keyword evidence="5 7" id="KW-1133">Transmembrane helix</keyword>
<reference evidence="9" key="1">
    <citation type="submission" date="2023-03" db="EMBL/GenBank/DDBJ databases">
        <title>Amycolatopsis taiwanensis NBRC 103393.</title>
        <authorList>
            <person name="Ichikawa N."/>
            <person name="Sato H."/>
            <person name="Tonouchi N."/>
        </authorList>
    </citation>
    <scope>NUCLEOTIDE SEQUENCE</scope>
    <source>
        <strain evidence="9">NBRC 103393</strain>
    </source>
</reference>
<feature type="transmembrane region" description="Helical" evidence="7">
    <location>
        <begin position="350"/>
        <end position="370"/>
    </location>
</feature>
<sequence length="439" mass="44112">MTPTGLVRVTVATPSRRIDLELPTNSPLAELLPNLLQEGEHVADQGVLTGGWEVRRTDGSVLQPADTLAAHRVAEGEILRLAPTTTGFPRPVREKSPSGWGPRHTQWAGLAVGTGAILLCLLAVVWSGPPWRGRAYWALGLAALALAVAVVLTRRLRDTGAGTGYAAAALACAFTGGGLLFAGDGPLSALGAQHLLSAGAAVVLVALTGLAAWAGRMALLVAATVGGLLTMLGAGLCATGALSAPGAAAVVAGAGLAFSPWLEPCSDRLARLGIPVPPPGFRRPLSAGYATVVRADGLLTGMTVAIGVVTVPCQVVLARGGDLAGLVLAAVVTAGFVLRARRHRGVAQRAALLIAAGAGAVCLVADPVLAHRSGPLFAAGPVLVALAALAALAGQLLSMRHPRPRLGGRADLLDVIVVVAVVPAVCAAIGLYAASPTFP</sequence>
<dbReference type="RefSeq" id="WP_027946664.1">
    <property type="nucleotide sequence ID" value="NZ_BSTI01000003.1"/>
</dbReference>
<dbReference type="AlphaFoldDB" id="A0A9W6VF42"/>
<comment type="caution">
    <text evidence="9">The sequence shown here is derived from an EMBL/GenBank/DDBJ whole genome shotgun (WGS) entry which is preliminary data.</text>
</comment>
<dbReference type="Gene3D" id="3.10.20.90">
    <property type="entry name" value="Phosphatidylinositol 3-kinase Catalytic Subunit, Chain A, domain 1"/>
    <property type="match status" value="1"/>
</dbReference>
<keyword evidence="3" id="KW-1003">Cell membrane</keyword>
<dbReference type="GO" id="GO:0005886">
    <property type="term" value="C:plasma membrane"/>
    <property type="evidence" value="ECO:0007669"/>
    <property type="project" value="UniProtKB-SubCell"/>
</dbReference>
<feature type="transmembrane region" description="Helical" evidence="7">
    <location>
        <begin position="165"/>
        <end position="183"/>
    </location>
</feature>
<evidence type="ECO:0000313" key="10">
    <source>
        <dbReference type="Proteomes" id="UP001165136"/>
    </source>
</evidence>
<dbReference type="Pfam" id="PF08817">
    <property type="entry name" value="YukD"/>
    <property type="match status" value="1"/>
</dbReference>
<feature type="transmembrane region" description="Helical" evidence="7">
    <location>
        <begin position="195"/>
        <end position="213"/>
    </location>
</feature>
<evidence type="ECO:0000313" key="9">
    <source>
        <dbReference type="EMBL" id="GLY65107.1"/>
    </source>
</evidence>
<evidence type="ECO:0000259" key="8">
    <source>
        <dbReference type="Pfam" id="PF19053"/>
    </source>
</evidence>
<feature type="transmembrane region" description="Helical" evidence="7">
    <location>
        <begin position="410"/>
        <end position="434"/>
    </location>
</feature>
<evidence type="ECO:0000256" key="5">
    <source>
        <dbReference type="ARBA" id="ARBA00022989"/>
    </source>
</evidence>
<feature type="domain" description="EccD-like transmembrane" evidence="8">
    <location>
        <begin position="105"/>
        <end position="434"/>
    </location>
</feature>
<gene>
    <name evidence="9" type="ORF">Atai01_17260</name>
</gene>
<dbReference type="EMBL" id="BSTI01000003">
    <property type="protein sequence ID" value="GLY65107.1"/>
    <property type="molecule type" value="Genomic_DNA"/>
</dbReference>
<dbReference type="InterPro" id="IPR044049">
    <property type="entry name" value="EccD_transm"/>
</dbReference>
<accession>A0A9W6VF42</accession>
<dbReference type="Proteomes" id="UP001165136">
    <property type="component" value="Unassembled WGS sequence"/>
</dbReference>
<dbReference type="InterPro" id="IPR006707">
    <property type="entry name" value="T7SS_EccD"/>
</dbReference>
<comment type="similarity">
    <text evidence="2">Belongs to the EccD/Snm4 family.</text>
</comment>
<dbReference type="NCBIfam" id="TIGR03920">
    <property type="entry name" value="T7SS_EccD"/>
    <property type="match status" value="1"/>
</dbReference>
<evidence type="ECO:0000256" key="2">
    <source>
        <dbReference type="ARBA" id="ARBA00006162"/>
    </source>
</evidence>
<evidence type="ECO:0000256" key="6">
    <source>
        <dbReference type="ARBA" id="ARBA00023136"/>
    </source>
</evidence>
<keyword evidence="6 7" id="KW-0472">Membrane</keyword>
<keyword evidence="4 7" id="KW-0812">Transmembrane</keyword>
<evidence type="ECO:0000256" key="7">
    <source>
        <dbReference type="SAM" id="Phobius"/>
    </source>
</evidence>
<dbReference type="Pfam" id="PF19053">
    <property type="entry name" value="EccD"/>
    <property type="match status" value="1"/>
</dbReference>
<feature type="transmembrane region" description="Helical" evidence="7">
    <location>
        <begin position="323"/>
        <end position="338"/>
    </location>
</feature>
<keyword evidence="10" id="KW-1185">Reference proteome</keyword>
<feature type="transmembrane region" description="Helical" evidence="7">
    <location>
        <begin position="135"/>
        <end position="153"/>
    </location>
</feature>
<proteinExistence type="inferred from homology"/>
<organism evidence="9 10">
    <name type="scientific">Amycolatopsis taiwanensis</name>
    <dbReference type="NCBI Taxonomy" id="342230"/>
    <lineage>
        <taxon>Bacteria</taxon>
        <taxon>Bacillati</taxon>
        <taxon>Actinomycetota</taxon>
        <taxon>Actinomycetes</taxon>
        <taxon>Pseudonocardiales</taxon>
        <taxon>Pseudonocardiaceae</taxon>
        <taxon>Amycolatopsis</taxon>
    </lineage>
</organism>
<evidence type="ECO:0000256" key="4">
    <source>
        <dbReference type="ARBA" id="ARBA00022692"/>
    </source>
</evidence>